<dbReference type="PANTHER" id="PTHR11364">
    <property type="entry name" value="THIOSULFATE SULFERTANSFERASE"/>
    <property type="match status" value="1"/>
</dbReference>
<dbReference type="RefSeq" id="WP_107989904.1">
    <property type="nucleotide sequence ID" value="NZ_QAYG01000003.1"/>
</dbReference>
<comment type="caution">
    <text evidence="8">The sequence shown here is derived from an EMBL/GenBank/DDBJ whole genome shotgun (WGS) entry which is preliminary data.</text>
</comment>
<evidence type="ECO:0000256" key="3">
    <source>
        <dbReference type="ARBA" id="ARBA00022679"/>
    </source>
</evidence>
<evidence type="ECO:0000259" key="7">
    <source>
        <dbReference type="PROSITE" id="PS50206"/>
    </source>
</evidence>
<dbReference type="FunFam" id="3.40.250.10:FF:000001">
    <property type="entry name" value="Sulfurtransferase"/>
    <property type="match status" value="1"/>
</dbReference>
<keyword evidence="4" id="KW-0677">Repeat</keyword>
<dbReference type="GO" id="GO:0005737">
    <property type="term" value="C:cytoplasm"/>
    <property type="evidence" value="ECO:0007669"/>
    <property type="project" value="UniProtKB-SubCell"/>
</dbReference>
<organism evidence="8 9">
    <name type="scientific">Breoghania corrubedonensis</name>
    <dbReference type="NCBI Taxonomy" id="665038"/>
    <lineage>
        <taxon>Bacteria</taxon>
        <taxon>Pseudomonadati</taxon>
        <taxon>Pseudomonadota</taxon>
        <taxon>Alphaproteobacteria</taxon>
        <taxon>Hyphomicrobiales</taxon>
        <taxon>Stappiaceae</taxon>
        <taxon>Breoghania</taxon>
    </lineage>
</organism>
<dbReference type="PROSITE" id="PS00380">
    <property type="entry name" value="RHODANESE_1"/>
    <property type="match status" value="1"/>
</dbReference>
<comment type="catalytic activity">
    <reaction evidence="5">
        <text>2-oxo-3-sulfanylpropanoate + [thioredoxin]-dithiol = [thioredoxin]-disulfide + hydrogen sulfide + pyruvate + H(+)</text>
        <dbReference type="Rhea" id="RHEA:21740"/>
        <dbReference type="Rhea" id="RHEA-COMP:10698"/>
        <dbReference type="Rhea" id="RHEA-COMP:10700"/>
        <dbReference type="ChEBI" id="CHEBI:15361"/>
        <dbReference type="ChEBI" id="CHEBI:15378"/>
        <dbReference type="ChEBI" id="CHEBI:29919"/>
        <dbReference type="ChEBI" id="CHEBI:29950"/>
        <dbReference type="ChEBI" id="CHEBI:50058"/>
        <dbReference type="ChEBI" id="CHEBI:57678"/>
        <dbReference type="EC" id="2.8.1.2"/>
    </reaction>
    <physiologicalReaction direction="left-to-right" evidence="5">
        <dbReference type="Rhea" id="RHEA:21741"/>
    </physiologicalReaction>
</comment>
<keyword evidence="8" id="KW-0670">Pyruvate</keyword>
<reference evidence="8 9" key="1">
    <citation type="submission" date="2018-04" db="EMBL/GenBank/DDBJ databases">
        <title>Genomic Encyclopedia of Archaeal and Bacterial Type Strains, Phase II (KMG-II): from individual species to whole genera.</title>
        <authorList>
            <person name="Goeker M."/>
        </authorList>
    </citation>
    <scope>NUCLEOTIDE SEQUENCE [LARGE SCALE GENOMIC DNA]</scope>
    <source>
        <strain evidence="8 9">DSM 23382</strain>
    </source>
</reference>
<evidence type="ECO:0000313" key="8">
    <source>
        <dbReference type="EMBL" id="PTW61102.1"/>
    </source>
</evidence>
<gene>
    <name evidence="8" type="ORF">C8N35_103284</name>
</gene>
<feature type="domain" description="Rhodanese" evidence="7">
    <location>
        <begin position="17"/>
        <end position="133"/>
    </location>
</feature>
<sequence length="277" mass="30389">MDRRNLVSTDWLQDHLHAPDVVVLDGSWHMPAENRDPKREYLDAHIPGALFFDIDAIADTSSDLPHMLPSAAAFSSMMRKMGIGDGQTIVAYDSLGLISARVWWMFKAMGAEHVYVLDGGLPKWQAEDRPLETGEVSRPERHFTARLNHAVLRDIDDMRIASANGTQIVDARSRARFDAQEPEPRPGLRGGHIPGSINVHYKGLLESENRLKPTEGLAAVFREAGVDPAQQVITTCGSGVTAAILALALDEIGARHVAVYDGSWTEWGGDPDTPIEP</sequence>
<dbReference type="SMART" id="SM00450">
    <property type="entry name" value="RHOD"/>
    <property type="match status" value="2"/>
</dbReference>
<dbReference type="InterPro" id="IPR045078">
    <property type="entry name" value="TST/MPST-like"/>
</dbReference>
<keyword evidence="2" id="KW-0963">Cytoplasm</keyword>
<dbReference type="AlphaFoldDB" id="A0A2T5VBH2"/>
<dbReference type="GO" id="GO:0004792">
    <property type="term" value="F:thiosulfate-cyanide sulfurtransferase activity"/>
    <property type="evidence" value="ECO:0007669"/>
    <property type="project" value="InterPro"/>
</dbReference>
<keyword evidence="3 6" id="KW-0808">Transferase</keyword>
<evidence type="ECO:0000256" key="4">
    <source>
        <dbReference type="ARBA" id="ARBA00022737"/>
    </source>
</evidence>
<comment type="subcellular location">
    <subcellularLocation>
        <location evidence="1">Cytoplasm</location>
    </subcellularLocation>
</comment>
<dbReference type="Pfam" id="PF00581">
    <property type="entry name" value="Rhodanese"/>
    <property type="match status" value="2"/>
</dbReference>
<dbReference type="EMBL" id="QAYG01000003">
    <property type="protein sequence ID" value="PTW61102.1"/>
    <property type="molecule type" value="Genomic_DNA"/>
</dbReference>
<keyword evidence="9" id="KW-1185">Reference proteome</keyword>
<name>A0A2T5VBH2_9HYPH</name>
<proteinExistence type="predicted"/>
<dbReference type="CDD" id="cd01449">
    <property type="entry name" value="TST_Repeat_2"/>
    <property type="match status" value="1"/>
</dbReference>
<feature type="domain" description="Rhodanese" evidence="7">
    <location>
        <begin position="162"/>
        <end position="276"/>
    </location>
</feature>
<dbReference type="InterPro" id="IPR001307">
    <property type="entry name" value="Thiosulphate_STrfase_CS"/>
</dbReference>
<dbReference type="PROSITE" id="PS00683">
    <property type="entry name" value="RHODANESE_2"/>
    <property type="match status" value="1"/>
</dbReference>
<dbReference type="FunFam" id="3.40.250.10:FF:000015">
    <property type="entry name" value="Sulfurtransferase"/>
    <property type="match status" value="1"/>
</dbReference>
<evidence type="ECO:0000256" key="2">
    <source>
        <dbReference type="ARBA" id="ARBA00022490"/>
    </source>
</evidence>
<protein>
    <recommendedName>
        <fullName evidence="6">Sulfurtransferase</fullName>
    </recommendedName>
</protein>
<dbReference type="PROSITE" id="PS50206">
    <property type="entry name" value="RHODANESE_3"/>
    <property type="match status" value="2"/>
</dbReference>
<dbReference type="Gene3D" id="3.40.250.10">
    <property type="entry name" value="Rhodanese-like domain"/>
    <property type="match status" value="2"/>
</dbReference>
<evidence type="ECO:0000256" key="5">
    <source>
        <dbReference type="ARBA" id="ARBA00051793"/>
    </source>
</evidence>
<evidence type="ECO:0000256" key="1">
    <source>
        <dbReference type="ARBA" id="ARBA00004496"/>
    </source>
</evidence>
<dbReference type="GO" id="GO:0016784">
    <property type="term" value="F:3-mercaptopyruvate sulfurtransferase activity"/>
    <property type="evidence" value="ECO:0007669"/>
    <property type="project" value="UniProtKB-EC"/>
</dbReference>
<dbReference type="OrthoDB" id="9781034at2"/>
<evidence type="ECO:0000313" key="9">
    <source>
        <dbReference type="Proteomes" id="UP000244081"/>
    </source>
</evidence>
<dbReference type="PANTHER" id="PTHR11364:SF27">
    <property type="entry name" value="SULFURTRANSFERASE"/>
    <property type="match status" value="1"/>
</dbReference>
<accession>A0A2T5VBH2</accession>
<dbReference type="Proteomes" id="UP000244081">
    <property type="component" value="Unassembled WGS sequence"/>
</dbReference>
<dbReference type="SUPFAM" id="SSF52821">
    <property type="entry name" value="Rhodanese/Cell cycle control phosphatase"/>
    <property type="match status" value="2"/>
</dbReference>
<dbReference type="CDD" id="cd01448">
    <property type="entry name" value="TST_Repeat_1"/>
    <property type="match status" value="1"/>
</dbReference>
<dbReference type="NCBIfam" id="NF008557">
    <property type="entry name" value="PRK11493.1"/>
    <property type="match status" value="1"/>
</dbReference>
<dbReference type="InterPro" id="IPR036873">
    <property type="entry name" value="Rhodanese-like_dom_sf"/>
</dbReference>
<dbReference type="InterPro" id="IPR001763">
    <property type="entry name" value="Rhodanese-like_dom"/>
</dbReference>
<evidence type="ECO:0000256" key="6">
    <source>
        <dbReference type="RuleBase" id="RU000507"/>
    </source>
</evidence>